<evidence type="ECO:0000313" key="1">
    <source>
        <dbReference type="EMBL" id="RDY66758.1"/>
    </source>
</evidence>
<evidence type="ECO:0008006" key="3">
    <source>
        <dbReference type="Google" id="ProtNLM"/>
    </source>
</evidence>
<accession>A0A3D8VD29</accession>
<dbReference type="PROSITE" id="PS51257">
    <property type="entry name" value="PROKAR_LIPOPROTEIN"/>
    <property type="match status" value="1"/>
</dbReference>
<dbReference type="EMBL" id="QTJR01000007">
    <property type="protein sequence ID" value="RDY66758.1"/>
    <property type="molecule type" value="Genomic_DNA"/>
</dbReference>
<evidence type="ECO:0000313" key="2">
    <source>
        <dbReference type="Proteomes" id="UP000256829"/>
    </source>
</evidence>
<proteinExistence type="predicted"/>
<name>A0A3D8VD29_9GAMM</name>
<dbReference type="RefSeq" id="WP_115842679.1">
    <property type="nucleotide sequence ID" value="NZ_CP172310.1"/>
</dbReference>
<sequence>MLRKLLLAMTVMALFAGCSKPQPPEKERPVEPQATQLRDAIKAPIDKAKDVEKQVQDAAEAQRAAIDAQEQAAGG</sequence>
<dbReference type="AlphaFoldDB" id="A0A3D8VD29"/>
<comment type="caution">
    <text evidence="1">The sequence shown here is derived from an EMBL/GenBank/DDBJ whole genome shotgun (WGS) entry which is preliminary data.</text>
</comment>
<reference evidence="1 2" key="1">
    <citation type="submission" date="2018-08" db="EMBL/GenBank/DDBJ databases">
        <title>Lysobacter soli KCTC 22011, whole genome shotgun sequence.</title>
        <authorList>
            <person name="Zhang X."/>
            <person name="Feng G."/>
            <person name="Zhu H."/>
        </authorList>
    </citation>
    <scope>NUCLEOTIDE SEQUENCE [LARGE SCALE GENOMIC DNA]</scope>
    <source>
        <strain evidence="1 2">KCTC 22011</strain>
    </source>
</reference>
<gene>
    <name evidence="1" type="ORF">DX912_11600</name>
</gene>
<dbReference type="Proteomes" id="UP000256829">
    <property type="component" value="Unassembled WGS sequence"/>
</dbReference>
<keyword evidence="2" id="KW-1185">Reference proteome</keyword>
<organism evidence="1 2">
    <name type="scientific">Lysobacter soli</name>
    <dbReference type="NCBI Taxonomy" id="453783"/>
    <lineage>
        <taxon>Bacteria</taxon>
        <taxon>Pseudomonadati</taxon>
        <taxon>Pseudomonadota</taxon>
        <taxon>Gammaproteobacteria</taxon>
        <taxon>Lysobacterales</taxon>
        <taxon>Lysobacteraceae</taxon>
        <taxon>Lysobacter</taxon>
    </lineage>
</organism>
<protein>
    <recommendedName>
        <fullName evidence="3">Lipoprotein</fullName>
    </recommendedName>
</protein>